<reference evidence="10" key="2">
    <citation type="submission" date="2017-05" db="EMBL/GenBank/DDBJ databases">
        <title>Whole genome sequence of fish pathogenic bacteria, Photobacterium damselae subsp. piscicida, strain 91-197, isolated from hybrid striped bass (Morone sp.) in USA.</title>
        <authorList>
            <person name="Teru Y."/>
            <person name="Hikima J."/>
            <person name="Kono T."/>
            <person name="Sakai M."/>
            <person name="Takano T."/>
            <person name="Hawke J.P."/>
            <person name="Takeyama H."/>
            <person name="Aoki T."/>
        </authorList>
    </citation>
    <scope>NUCLEOTIDE SEQUENCE [LARGE SCALE GENOMIC DNA]</scope>
    <source>
        <strain evidence="10">91-197</strain>
    </source>
</reference>
<evidence type="ECO:0000256" key="1">
    <source>
        <dbReference type="ARBA" id="ARBA00006594"/>
    </source>
</evidence>
<dbReference type="InterPro" id="IPR002295">
    <property type="entry name" value="N4/N6-MTase_EcoPI_Mod-like"/>
</dbReference>
<dbReference type="REBASE" id="203482">
    <property type="entry name" value="M.Pda51443ORF480P"/>
</dbReference>
<evidence type="ECO:0000256" key="6">
    <source>
        <dbReference type="ARBA" id="ARBA00047942"/>
    </source>
</evidence>
<dbReference type="Gene3D" id="3.40.50.150">
    <property type="entry name" value="Vaccinia Virus protein VP39"/>
    <property type="match status" value="1"/>
</dbReference>
<evidence type="ECO:0000256" key="3">
    <source>
        <dbReference type="ARBA" id="ARBA00022603"/>
    </source>
</evidence>
<keyword evidence="4 9" id="KW-0808">Transferase</keyword>
<dbReference type="REBASE" id="446815">
    <property type="entry name" value="M.Pda5401ORF21100P"/>
</dbReference>
<organism evidence="8 10">
    <name type="scientific">Photobacterium damsela subsp. piscicida</name>
    <name type="common">Pasteurella piscicida</name>
    <dbReference type="NCBI Taxonomy" id="38294"/>
    <lineage>
        <taxon>Bacteria</taxon>
        <taxon>Pseudomonadati</taxon>
        <taxon>Pseudomonadota</taxon>
        <taxon>Gammaproteobacteria</taxon>
        <taxon>Vibrionales</taxon>
        <taxon>Vibrionaceae</taxon>
        <taxon>Photobacterium</taxon>
    </lineage>
</organism>
<dbReference type="Pfam" id="PF01555">
    <property type="entry name" value="N6_N4_Mtase"/>
    <property type="match status" value="1"/>
</dbReference>
<comment type="similarity">
    <text evidence="1">Belongs to the N(4)/N(6)-methyltransferase family.</text>
</comment>
<dbReference type="EMBL" id="AP018046">
    <property type="protein sequence ID" value="BAX55399.1"/>
    <property type="molecule type" value="Genomic_DNA"/>
</dbReference>
<dbReference type="GO" id="GO:0005737">
    <property type="term" value="C:cytoplasm"/>
    <property type="evidence" value="ECO:0007669"/>
    <property type="project" value="TreeGrafter"/>
</dbReference>
<evidence type="ECO:0000313" key="11">
    <source>
        <dbReference type="Proteomes" id="UP000516656"/>
    </source>
</evidence>
<dbReference type="PANTHER" id="PTHR13370">
    <property type="entry name" value="RNA METHYLASE-RELATED"/>
    <property type="match status" value="1"/>
</dbReference>
<dbReference type="PANTHER" id="PTHR13370:SF24">
    <property type="entry name" value="TYPE III RESTRICTION-MODIFICATION ENZYME STYLTI MOD SUBUNIT"/>
    <property type="match status" value="1"/>
</dbReference>
<gene>
    <name evidence="9" type="ORF">IC627_21100</name>
    <name evidence="8" type="ORF">PDPUS_2_00813</name>
</gene>
<dbReference type="GO" id="GO:0003677">
    <property type="term" value="F:DNA binding"/>
    <property type="evidence" value="ECO:0007669"/>
    <property type="project" value="InterPro"/>
</dbReference>
<keyword evidence="3 8" id="KW-0489">Methyltransferase</keyword>
<keyword evidence="5" id="KW-0949">S-adenosyl-L-methionine</keyword>
<dbReference type="EC" id="2.1.1.72" evidence="2"/>
<dbReference type="InterPro" id="IPR029063">
    <property type="entry name" value="SAM-dependent_MTases_sf"/>
</dbReference>
<dbReference type="RefSeq" id="WP_086958775.1">
    <property type="nucleotide sequence ID" value="NZ_AP018046.1"/>
</dbReference>
<dbReference type="AlphaFoldDB" id="A0A1V1VDN8"/>
<evidence type="ECO:0000313" key="9">
    <source>
        <dbReference type="EMBL" id="QOD58254.1"/>
    </source>
</evidence>
<dbReference type="Proteomes" id="UP000516656">
    <property type="component" value="Chromosome 2"/>
</dbReference>
<dbReference type="EMBL" id="CP061855">
    <property type="protein sequence ID" value="QOD58254.1"/>
    <property type="molecule type" value="Genomic_DNA"/>
</dbReference>
<evidence type="ECO:0000259" key="7">
    <source>
        <dbReference type="Pfam" id="PF01555"/>
    </source>
</evidence>
<evidence type="ECO:0000256" key="4">
    <source>
        <dbReference type="ARBA" id="ARBA00022679"/>
    </source>
</evidence>
<dbReference type="GO" id="GO:0032259">
    <property type="term" value="P:methylation"/>
    <property type="evidence" value="ECO:0007669"/>
    <property type="project" value="UniProtKB-KW"/>
</dbReference>
<dbReference type="Proteomes" id="UP000218676">
    <property type="component" value="Chromosome 2"/>
</dbReference>
<evidence type="ECO:0000313" key="10">
    <source>
        <dbReference type="Proteomes" id="UP000218676"/>
    </source>
</evidence>
<dbReference type="GO" id="GO:0009007">
    <property type="term" value="F:site-specific DNA-methyltransferase (adenine-specific) activity"/>
    <property type="evidence" value="ECO:0007669"/>
    <property type="project" value="UniProtKB-EC"/>
</dbReference>
<evidence type="ECO:0000256" key="2">
    <source>
        <dbReference type="ARBA" id="ARBA00011900"/>
    </source>
</evidence>
<dbReference type="InterPro" id="IPR002941">
    <property type="entry name" value="DNA_methylase_N4/N6"/>
</dbReference>
<evidence type="ECO:0000313" key="8">
    <source>
        <dbReference type="EMBL" id="BAX55399.1"/>
    </source>
</evidence>
<name>A0A1V1VDN8_PHODP</name>
<reference evidence="9 11" key="3">
    <citation type="submission" date="2020-09" db="EMBL/GenBank/DDBJ databases">
        <title>Complete, closed and curated genome sequences of Photobacterium damselae subsp. piscicida isolates from Australia indicate localised evolution and additional plasmid-borne pathogenicity mechanisms.</title>
        <authorList>
            <person name="Baseggio L."/>
            <person name="Silayeva O."/>
            <person name="Buller N."/>
            <person name="Landos M."/>
            <person name="Engelstaedter J."/>
            <person name="Barnes A.C."/>
        </authorList>
    </citation>
    <scope>NUCLEOTIDE SEQUENCE [LARGE SCALE GENOMIC DNA]</scope>
    <source>
        <strain evidence="9 11">AS-16-0540-1</strain>
    </source>
</reference>
<protein>
    <recommendedName>
        <fullName evidence="2">site-specific DNA-methyltransferase (adenine-specific)</fullName>
        <ecNumber evidence="2">2.1.1.72</ecNumber>
    </recommendedName>
</protein>
<dbReference type="SUPFAM" id="SSF53335">
    <property type="entry name" value="S-adenosyl-L-methionine-dependent methyltransferases"/>
    <property type="match status" value="1"/>
</dbReference>
<dbReference type="InterPro" id="IPR002052">
    <property type="entry name" value="DNA_methylase_N6_adenine_CS"/>
</dbReference>
<sequence>MYLPLLITTNHVYKSDALSWLKEIQDQSIDLVITDPPYESLEKHRAVGTTTRLKQSKGSSNDWFRILPNDQFEPLLQEIYRVLKKNSHFYLFCDQETMFIVKPIAEKIGFKFWKPIVWDKCAIGMGYHYRSRYEFILFFEKGKRKLNDLSVPDVLEFKRVWRGYPTEKPVELLKTLIAQSSEPDDIVIDPFFGSGSTLVAASQLQRYYIGCDVSDNAHQHFSQRISEL</sequence>
<comment type="catalytic activity">
    <reaction evidence="6">
        <text>a 2'-deoxyadenosine in DNA + S-adenosyl-L-methionine = an N(6)-methyl-2'-deoxyadenosine in DNA + S-adenosyl-L-homocysteine + H(+)</text>
        <dbReference type="Rhea" id="RHEA:15197"/>
        <dbReference type="Rhea" id="RHEA-COMP:12418"/>
        <dbReference type="Rhea" id="RHEA-COMP:12419"/>
        <dbReference type="ChEBI" id="CHEBI:15378"/>
        <dbReference type="ChEBI" id="CHEBI:57856"/>
        <dbReference type="ChEBI" id="CHEBI:59789"/>
        <dbReference type="ChEBI" id="CHEBI:90615"/>
        <dbReference type="ChEBI" id="CHEBI:90616"/>
        <dbReference type="EC" id="2.1.1.72"/>
    </reaction>
</comment>
<reference evidence="8" key="1">
    <citation type="journal article" date="2017" name="Genome Announc.">
        <title>Whole-Genome Sequence of Photobacterium damselae subsp. piscicida Strain 91-197, Isolated from Hybrid Striped Bass (Morone sp.) in the United States.</title>
        <authorList>
            <person name="Teru Y."/>
            <person name="Hikima J."/>
            <person name="Kono T."/>
            <person name="Sakai M."/>
            <person name="Takano T."/>
            <person name="Hawke J.P."/>
            <person name="Takeyama H."/>
            <person name="Aoki T."/>
        </authorList>
    </citation>
    <scope>NUCLEOTIDE SEQUENCE</scope>
    <source>
        <strain evidence="8">91-197</strain>
    </source>
</reference>
<proteinExistence type="inferred from homology"/>
<dbReference type="PROSITE" id="PS00092">
    <property type="entry name" value="N6_MTASE"/>
    <property type="match status" value="1"/>
</dbReference>
<dbReference type="PRINTS" id="PR00506">
    <property type="entry name" value="D21N6MTFRASE"/>
</dbReference>
<feature type="domain" description="DNA methylase N-4/N-6" evidence="7">
    <location>
        <begin position="29"/>
        <end position="219"/>
    </location>
</feature>
<evidence type="ECO:0000256" key="5">
    <source>
        <dbReference type="ARBA" id="ARBA00022691"/>
    </source>
</evidence>
<dbReference type="GO" id="GO:0008170">
    <property type="term" value="F:N-methyltransferase activity"/>
    <property type="evidence" value="ECO:0007669"/>
    <property type="project" value="InterPro"/>
</dbReference>
<dbReference type="REBASE" id="186828">
    <property type="entry name" value="M.Pda91197ORF813P"/>
</dbReference>
<accession>A0A1V1VDN8</accession>